<accession>A0A3G8M6F7</accession>
<dbReference type="Proteomes" id="UP000273982">
    <property type="component" value="Chromosome"/>
</dbReference>
<proteinExistence type="predicted"/>
<evidence type="ECO:0000256" key="1">
    <source>
        <dbReference type="SAM" id="MobiDB-lite"/>
    </source>
</evidence>
<organism evidence="3 4">
    <name type="scientific">Methylocystis rosea</name>
    <dbReference type="NCBI Taxonomy" id="173366"/>
    <lineage>
        <taxon>Bacteria</taxon>
        <taxon>Pseudomonadati</taxon>
        <taxon>Pseudomonadota</taxon>
        <taxon>Alphaproteobacteria</taxon>
        <taxon>Hyphomicrobiales</taxon>
        <taxon>Methylocystaceae</taxon>
        <taxon>Methylocystis</taxon>
    </lineage>
</organism>
<reference evidence="3 4" key="1">
    <citation type="submission" date="2018-11" db="EMBL/GenBank/DDBJ databases">
        <title>Genome squencing of methanotrophic bacteria isolated from alkaline groundwater in Korea.</title>
        <authorList>
            <person name="Nguyen L.N."/>
        </authorList>
    </citation>
    <scope>NUCLEOTIDE SEQUENCE [LARGE SCALE GENOMIC DNA]</scope>
    <source>
        <strain evidence="3 4">GW6</strain>
    </source>
</reference>
<feature type="region of interest" description="Disordered" evidence="1">
    <location>
        <begin position="228"/>
        <end position="254"/>
    </location>
</feature>
<evidence type="ECO:0000256" key="2">
    <source>
        <dbReference type="SAM" id="Phobius"/>
    </source>
</evidence>
<dbReference type="AlphaFoldDB" id="A0A3G8M6F7"/>
<keyword evidence="2" id="KW-1133">Transmembrane helix</keyword>
<keyword evidence="2" id="KW-0812">Transmembrane</keyword>
<dbReference type="EMBL" id="CP034086">
    <property type="protein sequence ID" value="AZG76710.1"/>
    <property type="molecule type" value="Genomic_DNA"/>
</dbReference>
<sequence>MTEQTGLAALDLSPAAAPAADVPELKVGTADAAISADVSDRSKATVAQRQPPALKSAFIHGSRLLWAALLYGAAALAGWLIAEAAWPTVSALPGLVRTMATQENAERVAFLRATQKMEEEIRALRTEMESMRSSMQAATPAADAVDTLGKRIDAMKTETNSAIGALSGQVEGLRRDAAAKPAPTGAPSEQAGARSPRSEYVILEQGASRRTTVSATVKVGEGLRRPKIRRGDAFEPARYPEAPGAPRPLGAYGR</sequence>
<dbReference type="KEGG" id="mros:EHO51_08225"/>
<name>A0A3G8M6F7_9HYPH</name>
<evidence type="ECO:0000313" key="3">
    <source>
        <dbReference type="EMBL" id="AZG76710.1"/>
    </source>
</evidence>
<gene>
    <name evidence="3" type="ORF">EHO51_08225</name>
</gene>
<dbReference type="Gene3D" id="1.20.58.130">
    <property type="match status" value="1"/>
</dbReference>
<dbReference type="RefSeq" id="WP_124738478.1">
    <property type="nucleotide sequence ID" value="NZ_CP034086.1"/>
</dbReference>
<feature type="region of interest" description="Disordered" evidence="1">
    <location>
        <begin position="174"/>
        <end position="197"/>
    </location>
</feature>
<keyword evidence="2" id="KW-0472">Membrane</keyword>
<feature type="transmembrane region" description="Helical" evidence="2">
    <location>
        <begin position="64"/>
        <end position="82"/>
    </location>
</feature>
<evidence type="ECO:0000313" key="4">
    <source>
        <dbReference type="Proteomes" id="UP000273982"/>
    </source>
</evidence>
<protein>
    <submittedName>
        <fullName evidence="3">Uncharacterized protein</fullName>
    </submittedName>
</protein>